<evidence type="ECO:0000313" key="5">
    <source>
        <dbReference type="Proteomes" id="UP000749559"/>
    </source>
</evidence>
<evidence type="ECO:0000313" key="4">
    <source>
        <dbReference type="EMBL" id="CAH1786174.1"/>
    </source>
</evidence>
<dbReference type="PANTHER" id="PTHR24198:SF165">
    <property type="entry name" value="ANKYRIN REPEAT-CONTAINING PROTEIN-RELATED"/>
    <property type="match status" value="1"/>
</dbReference>
<gene>
    <name evidence="4" type="ORF">OFUS_LOCUS12122</name>
</gene>
<sequence>MGEVGRQTGTYLQTYVTETLPDEEDNKSLGNEEITVDAVQSTRSEKSVRFGDGTPDSEKTDRAELKISVPANRSLSTELVQATERGDTSAVKKVLRSTNVNPDLKWKPEQRSPLQMACGYGQHTVVEELLTAGADANQIDNGGRTPLHEACQGGHARCVSLLLEYVQDFDRQDRDGQSAVHIAAFQGELKCLVLLADRGAQLILEDSKGRQPSHLAAMRNHKKVLEFLFERGVDLECTDDLGKLPLHCAAQFGGIESVVSLLERDSDLTLGDNMGNLPGHYAAWHDRLDCLRFLVKQGTSLIATQGEGKTLAHVAALHGAVNVLHWLYEKSVDPNIKDMYGCTAGHYAAEAGKADCFNCYLQHDGSLDIENNKGDTPMASAKRGGHPLLMEKAIKNEAACPLCVKTYKRVEWERANQPPPVVREITSTSRVAYTSPLPKQQKPPTELQQSLARHGYNLKQVPKSKLPTRDLAARYFGDHIHDKLYKLNLD</sequence>
<dbReference type="InterPro" id="IPR036770">
    <property type="entry name" value="Ankyrin_rpt-contain_sf"/>
</dbReference>
<keyword evidence="1" id="KW-0677">Repeat</keyword>
<dbReference type="AlphaFoldDB" id="A0A8J1TZR0"/>
<dbReference type="Pfam" id="PF00023">
    <property type="entry name" value="Ank"/>
    <property type="match status" value="1"/>
</dbReference>
<evidence type="ECO:0000256" key="2">
    <source>
        <dbReference type="ARBA" id="ARBA00023043"/>
    </source>
</evidence>
<keyword evidence="2" id="KW-0040">ANK repeat</keyword>
<name>A0A8J1TZR0_OWEFU</name>
<evidence type="ECO:0000256" key="3">
    <source>
        <dbReference type="SAM" id="MobiDB-lite"/>
    </source>
</evidence>
<proteinExistence type="predicted"/>
<evidence type="ECO:0000256" key="1">
    <source>
        <dbReference type="ARBA" id="ARBA00022737"/>
    </source>
</evidence>
<dbReference type="OrthoDB" id="194358at2759"/>
<dbReference type="InterPro" id="IPR002110">
    <property type="entry name" value="Ankyrin_rpt"/>
</dbReference>
<dbReference type="EMBL" id="CAIIXF020000006">
    <property type="protein sequence ID" value="CAH1786174.1"/>
    <property type="molecule type" value="Genomic_DNA"/>
</dbReference>
<dbReference type="Proteomes" id="UP000749559">
    <property type="component" value="Unassembled WGS sequence"/>
</dbReference>
<dbReference type="PROSITE" id="PS50297">
    <property type="entry name" value="ANK_REP_REGION"/>
    <property type="match status" value="5"/>
</dbReference>
<organism evidence="4 5">
    <name type="scientific">Owenia fusiformis</name>
    <name type="common">Polychaete worm</name>
    <dbReference type="NCBI Taxonomy" id="6347"/>
    <lineage>
        <taxon>Eukaryota</taxon>
        <taxon>Metazoa</taxon>
        <taxon>Spiralia</taxon>
        <taxon>Lophotrochozoa</taxon>
        <taxon>Annelida</taxon>
        <taxon>Polychaeta</taxon>
        <taxon>Sedentaria</taxon>
        <taxon>Canalipalpata</taxon>
        <taxon>Sabellida</taxon>
        <taxon>Oweniida</taxon>
        <taxon>Oweniidae</taxon>
        <taxon>Owenia</taxon>
    </lineage>
</organism>
<dbReference type="Gene3D" id="1.25.40.20">
    <property type="entry name" value="Ankyrin repeat-containing domain"/>
    <property type="match status" value="2"/>
</dbReference>
<dbReference type="GO" id="GO:0005737">
    <property type="term" value="C:cytoplasm"/>
    <property type="evidence" value="ECO:0007669"/>
    <property type="project" value="TreeGrafter"/>
</dbReference>
<dbReference type="SMART" id="SM00248">
    <property type="entry name" value="ANK"/>
    <property type="match status" value="9"/>
</dbReference>
<dbReference type="PROSITE" id="PS50088">
    <property type="entry name" value="ANK_REPEAT"/>
    <property type="match status" value="6"/>
</dbReference>
<feature type="compositionally biased region" description="Polar residues" evidence="3">
    <location>
        <begin position="7"/>
        <end position="17"/>
    </location>
</feature>
<protein>
    <submittedName>
        <fullName evidence="4">Uncharacterized protein</fullName>
    </submittedName>
</protein>
<feature type="region of interest" description="Disordered" evidence="3">
    <location>
        <begin position="1"/>
        <end position="61"/>
    </location>
</feature>
<reference evidence="4" key="1">
    <citation type="submission" date="2022-03" db="EMBL/GenBank/DDBJ databases">
        <authorList>
            <person name="Martin C."/>
        </authorList>
    </citation>
    <scope>NUCLEOTIDE SEQUENCE</scope>
</reference>
<accession>A0A8J1TZR0</accession>
<comment type="caution">
    <text evidence="4">The sequence shown here is derived from an EMBL/GenBank/DDBJ whole genome shotgun (WGS) entry which is preliminary data.</text>
</comment>
<dbReference type="Pfam" id="PF12796">
    <property type="entry name" value="Ank_2"/>
    <property type="match status" value="2"/>
</dbReference>
<dbReference type="PANTHER" id="PTHR24198">
    <property type="entry name" value="ANKYRIN REPEAT AND PROTEIN KINASE DOMAIN-CONTAINING PROTEIN"/>
    <property type="match status" value="1"/>
</dbReference>
<keyword evidence="5" id="KW-1185">Reference proteome</keyword>
<dbReference type="SUPFAM" id="SSF48403">
    <property type="entry name" value="Ankyrin repeat"/>
    <property type="match status" value="1"/>
</dbReference>